<keyword evidence="2" id="KW-1185">Reference proteome</keyword>
<evidence type="ECO:0000313" key="1">
    <source>
        <dbReference type="EMBL" id="KAL3569947.1"/>
    </source>
</evidence>
<reference evidence="1 2" key="1">
    <citation type="journal article" date="2024" name="Plant Biotechnol. J.">
        <title>Genome and CRISPR/Cas9 system of a widespread forest tree (Populus alba) in the world.</title>
        <authorList>
            <person name="Liu Y.J."/>
            <person name="Jiang P.F."/>
            <person name="Han X.M."/>
            <person name="Li X.Y."/>
            <person name="Wang H.M."/>
            <person name="Wang Y.J."/>
            <person name="Wang X.X."/>
            <person name="Zeng Q.Y."/>
        </authorList>
    </citation>
    <scope>NUCLEOTIDE SEQUENCE [LARGE SCALE GENOMIC DNA]</scope>
    <source>
        <strain evidence="2">cv. PAL-ZL1</strain>
    </source>
</reference>
<organism evidence="1 2">
    <name type="scientific">Populus alba</name>
    <name type="common">White poplar</name>
    <dbReference type="NCBI Taxonomy" id="43335"/>
    <lineage>
        <taxon>Eukaryota</taxon>
        <taxon>Viridiplantae</taxon>
        <taxon>Streptophyta</taxon>
        <taxon>Embryophyta</taxon>
        <taxon>Tracheophyta</taxon>
        <taxon>Spermatophyta</taxon>
        <taxon>Magnoliopsida</taxon>
        <taxon>eudicotyledons</taxon>
        <taxon>Gunneridae</taxon>
        <taxon>Pentapetalae</taxon>
        <taxon>rosids</taxon>
        <taxon>fabids</taxon>
        <taxon>Malpighiales</taxon>
        <taxon>Salicaceae</taxon>
        <taxon>Saliceae</taxon>
        <taxon>Populus</taxon>
    </lineage>
</organism>
<sequence>MAKESFLPMTISSCSVQIDQIFVLIVEVLCLSLVKCPPGTEVPRVVIPTLDRIATVGYMDRSGRPFWWWMRYQLDRIQYSSSRKQGSMGEYTETYECFMMKLHLSFSEWMEPGLTRVYKIWSALVVAKHVLDSVEYEIER</sequence>
<dbReference type="Proteomes" id="UP000309997">
    <property type="component" value="Unassembled WGS sequence"/>
</dbReference>
<evidence type="ECO:0000313" key="2">
    <source>
        <dbReference type="Proteomes" id="UP000309997"/>
    </source>
</evidence>
<gene>
    <name evidence="1" type="ORF">D5086_029837</name>
</gene>
<protein>
    <submittedName>
        <fullName evidence="1">Uncharacterized protein</fullName>
    </submittedName>
</protein>
<comment type="caution">
    <text evidence="1">The sequence shown here is derived from an EMBL/GenBank/DDBJ whole genome shotgun (WGS) entry which is preliminary data.</text>
</comment>
<proteinExistence type="predicted"/>
<name>A0ACC4AVK2_POPAL</name>
<accession>A0ACC4AVK2</accession>
<dbReference type="EMBL" id="RCHU02000016">
    <property type="protein sequence ID" value="KAL3569947.1"/>
    <property type="molecule type" value="Genomic_DNA"/>
</dbReference>